<gene>
    <name evidence="1" type="ORF">DSO57_1037438</name>
</gene>
<dbReference type="Proteomes" id="UP001165960">
    <property type="component" value="Unassembled WGS sequence"/>
</dbReference>
<name>A0ACC2S187_9FUNG</name>
<sequence length="98" mass="11423">MPRRYPLSAQHQWEDGAWSSLRPVLPATAEKDTIHIKWSQDKTQIDLVANTAYRKFEFFTDTVGLICPKEQVYEYHNTTSLNTKSRHFGSITGYIYPE</sequence>
<protein>
    <submittedName>
        <fullName evidence="1">Uncharacterized protein</fullName>
    </submittedName>
</protein>
<organism evidence="1 2">
    <name type="scientific">Entomophthora muscae</name>
    <dbReference type="NCBI Taxonomy" id="34485"/>
    <lineage>
        <taxon>Eukaryota</taxon>
        <taxon>Fungi</taxon>
        <taxon>Fungi incertae sedis</taxon>
        <taxon>Zoopagomycota</taxon>
        <taxon>Entomophthoromycotina</taxon>
        <taxon>Entomophthoromycetes</taxon>
        <taxon>Entomophthorales</taxon>
        <taxon>Entomophthoraceae</taxon>
        <taxon>Entomophthora</taxon>
    </lineage>
</organism>
<reference evidence="1" key="1">
    <citation type="submission" date="2022-04" db="EMBL/GenBank/DDBJ databases">
        <title>Genome of the entomopathogenic fungus Entomophthora muscae.</title>
        <authorList>
            <person name="Elya C."/>
            <person name="Lovett B.R."/>
            <person name="Lee E."/>
            <person name="Macias A.M."/>
            <person name="Hajek A.E."/>
            <person name="De Bivort B.L."/>
            <person name="Kasson M.T."/>
            <person name="De Fine Licht H.H."/>
            <person name="Stajich J.E."/>
        </authorList>
    </citation>
    <scope>NUCLEOTIDE SEQUENCE</scope>
    <source>
        <strain evidence="1">Berkeley</strain>
    </source>
</reference>
<comment type="caution">
    <text evidence="1">The sequence shown here is derived from an EMBL/GenBank/DDBJ whole genome shotgun (WGS) entry which is preliminary data.</text>
</comment>
<evidence type="ECO:0000313" key="1">
    <source>
        <dbReference type="EMBL" id="KAJ9056018.1"/>
    </source>
</evidence>
<evidence type="ECO:0000313" key="2">
    <source>
        <dbReference type="Proteomes" id="UP001165960"/>
    </source>
</evidence>
<keyword evidence="2" id="KW-1185">Reference proteome</keyword>
<proteinExistence type="predicted"/>
<accession>A0ACC2S187</accession>
<dbReference type="EMBL" id="QTSX02006081">
    <property type="protein sequence ID" value="KAJ9056018.1"/>
    <property type="molecule type" value="Genomic_DNA"/>
</dbReference>